<dbReference type="Proteomes" id="UP000319829">
    <property type="component" value="Unassembled WGS sequence"/>
</dbReference>
<reference evidence="3 4" key="1">
    <citation type="journal article" date="2019" name="Nat. Microbiol.">
        <title>Mediterranean grassland soil C-N compound turnover is dependent on rainfall and depth, and is mediated by genomically divergent microorganisms.</title>
        <authorList>
            <person name="Diamond S."/>
            <person name="Andeer P.F."/>
            <person name="Li Z."/>
            <person name="Crits-Christoph A."/>
            <person name="Burstein D."/>
            <person name="Anantharaman K."/>
            <person name="Lane K.R."/>
            <person name="Thomas B.C."/>
            <person name="Pan C."/>
            <person name="Northen T.R."/>
            <person name="Banfield J.F."/>
        </authorList>
    </citation>
    <scope>NUCLEOTIDE SEQUENCE [LARGE SCALE GENOMIC DNA]</scope>
    <source>
        <strain evidence="1">WS_4</strain>
        <strain evidence="2">WS_7</strain>
    </source>
</reference>
<proteinExistence type="predicted"/>
<gene>
    <name evidence="1" type="ORF">E6K74_02530</name>
    <name evidence="2" type="ORF">E6K77_03030</name>
</gene>
<name>A0A538TNU3_UNCEI</name>
<protein>
    <submittedName>
        <fullName evidence="2">Uncharacterized protein</fullName>
    </submittedName>
</protein>
<dbReference type="AlphaFoldDB" id="A0A538TNU3"/>
<evidence type="ECO:0000313" key="3">
    <source>
        <dbReference type="Proteomes" id="UP000317366"/>
    </source>
</evidence>
<evidence type="ECO:0000313" key="1">
    <source>
        <dbReference type="EMBL" id="TMQ55685.1"/>
    </source>
</evidence>
<organism evidence="2 3">
    <name type="scientific">Eiseniibacteriota bacterium</name>
    <dbReference type="NCBI Taxonomy" id="2212470"/>
    <lineage>
        <taxon>Bacteria</taxon>
        <taxon>Candidatus Eiseniibacteriota</taxon>
    </lineage>
</organism>
<dbReference type="Proteomes" id="UP000317366">
    <property type="component" value="Unassembled WGS sequence"/>
</dbReference>
<sequence length="144" mass="15736">MLEQAALIYVCDVDAPSTKLLARIGAPREMESAFEPWILGWVGDGIFVGLTGYRHSSLHGSVGPLNKRMYRVGLDGTCQTVENPPDSLNQTPNLGIPMKGERNFMRLSTGAFNIGVRLEDGGPYTPLFEVNQAKCTLDLVPLSR</sequence>
<accession>A0A538TNU3</accession>
<evidence type="ECO:0000313" key="2">
    <source>
        <dbReference type="EMBL" id="TMQ65284.1"/>
    </source>
</evidence>
<dbReference type="EMBL" id="VBOU01000016">
    <property type="protein sequence ID" value="TMQ55685.1"/>
    <property type="molecule type" value="Genomic_DNA"/>
</dbReference>
<evidence type="ECO:0000313" key="4">
    <source>
        <dbReference type="Proteomes" id="UP000319829"/>
    </source>
</evidence>
<comment type="caution">
    <text evidence="2">The sequence shown here is derived from an EMBL/GenBank/DDBJ whole genome shotgun (WGS) entry which is preliminary data.</text>
</comment>
<dbReference type="EMBL" id="VBOX01000023">
    <property type="protein sequence ID" value="TMQ65284.1"/>
    <property type="molecule type" value="Genomic_DNA"/>
</dbReference>